<dbReference type="PANTHER" id="PTHR43731">
    <property type="entry name" value="RHOMBOID PROTEASE"/>
    <property type="match status" value="1"/>
</dbReference>
<keyword evidence="9" id="KW-0645">Protease</keyword>
<keyword evidence="10" id="KW-1185">Reference proteome</keyword>
<dbReference type="Gene3D" id="1.20.1540.10">
    <property type="entry name" value="Rhomboid-like"/>
    <property type="match status" value="1"/>
</dbReference>
<feature type="transmembrane region" description="Helical" evidence="7">
    <location>
        <begin position="159"/>
        <end position="178"/>
    </location>
</feature>
<feature type="transmembrane region" description="Helical" evidence="7">
    <location>
        <begin position="66"/>
        <end position="90"/>
    </location>
</feature>
<dbReference type="GO" id="GO:0016020">
    <property type="term" value="C:membrane"/>
    <property type="evidence" value="ECO:0007669"/>
    <property type="project" value="UniProtKB-SubCell"/>
</dbReference>
<evidence type="ECO:0000313" key="9">
    <source>
        <dbReference type="EMBL" id="TXL68505.1"/>
    </source>
</evidence>
<feature type="transmembrane region" description="Helical" evidence="7">
    <location>
        <begin position="102"/>
        <end position="122"/>
    </location>
</feature>
<dbReference type="InterPro" id="IPR022764">
    <property type="entry name" value="Peptidase_S54_rhomboid_dom"/>
</dbReference>
<organism evidence="9 10">
    <name type="scientific">Zeimonas arvi</name>
    <dbReference type="NCBI Taxonomy" id="2498847"/>
    <lineage>
        <taxon>Bacteria</taxon>
        <taxon>Pseudomonadati</taxon>
        <taxon>Pseudomonadota</taxon>
        <taxon>Betaproteobacteria</taxon>
        <taxon>Burkholderiales</taxon>
        <taxon>Burkholderiaceae</taxon>
        <taxon>Zeimonas</taxon>
    </lineage>
</organism>
<sequence>MIEDFLHRLEAATPHATVTGTLIALNLLVWLANLAGGLSPFLPEAGELLAWGGNLLPLTQREPWRLVSAMFLHAGIIHLAFNMWALWNVGSIAERFYGNTQFALIYLLSGLFGSLASLFFAARTAVSVGASGAIFGITGALLAAILLKRDKLPAPLVASMRSSLFMFVGYSLFLGFTSGVVDNAAHVGGLLSGFALAWIMAEKFDWVDYRRNAVSRALVAVGAAIAAAFILWQLLPARPAL</sequence>
<dbReference type="OrthoDB" id="9778341at2"/>
<dbReference type="EMBL" id="VDUY01000001">
    <property type="protein sequence ID" value="TXL68505.1"/>
    <property type="molecule type" value="Genomic_DNA"/>
</dbReference>
<dbReference type="RefSeq" id="WP_147702645.1">
    <property type="nucleotide sequence ID" value="NZ_VDUY01000001.1"/>
</dbReference>
<evidence type="ECO:0000256" key="7">
    <source>
        <dbReference type="SAM" id="Phobius"/>
    </source>
</evidence>
<proteinExistence type="inferred from homology"/>
<comment type="similarity">
    <text evidence="2">Belongs to the peptidase S54 family.</text>
</comment>
<dbReference type="GO" id="GO:0006508">
    <property type="term" value="P:proteolysis"/>
    <property type="evidence" value="ECO:0007669"/>
    <property type="project" value="UniProtKB-KW"/>
</dbReference>
<evidence type="ECO:0000259" key="8">
    <source>
        <dbReference type="Pfam" id="PF01694"/>
    </source>
</evidence>
<feature type="transmembrane region" description="Helical" evidence="7">
    <location>
        <begin position="12"/>
        <end position="32"/>
    </location>
</feature>
<keyword evidence="3 7" id="KW-0812">Transmembrane</keyword>
<dbReference type="Pfam" id="PF01694">
    <property type="entry name" value="Rhomboid"/>
    <property type="match status" value="1"/>
</dbReference>
<accession>A0A5C8P5J6</accession>
<keyword evidence="4" id="KW-0378">Hydrolase</keyword>
<feature type="transmembrane region" description="Helical" evidence="7">
    <location>
        <begin position="128"/>
        <end position="147"/>
    </location>
</feature>
<feature type="transmembrane region" description="Helical" evidence="7">
    <location>
        <begin position="184"/>
        <end position="201"/>
    </location>
</feature>
<evidence type="ECO:0000256" key="2">
    <source>
        <dbReference type="ARBA" id="ARBA00009045"/>
    </source>
</evidence>
<comment type="caution">
    <text evidence="9">The sequence shown here is derived from an EMBL/GenBank/DDBJ whole genome shotgun (WGS) entry which is preliminary data.</text>
</comment>
<dbReference type="InterPro" id="IPR050925">
    <property type="entry name" value="Rhomboid_protease_S54"/>
</dbReference>
<evidence type="ECO:0000256" key="4">
    <source>
        <dbReference type="ARBA" id="ARBA00022801"/>
    </source>
</evidence>
<keyword evidence="5 7" id="KW-1133">Transmembrane helix</keyword>
<comment type="subcellular location">
    <subcellularLocation>
        <location evidence="1">Membrane</location>
        <topology evidence="1">Multi-pass membrane protein</topology>
    </subcellularLocation>
</comment>
<gene>
    <name evidence="9" type="ORF">FHP08_02145</name>
</gene>
<evidence type="ECO:0000313" key="10">
    <source>
        <dbReference type="Proteomes" id="UP000321548"/>
    </source>
</evidence>
<dbReference type="PANTHER" id="PTHR43731:SF14">
    <property type="entry name" value="PRESENILIN-ASSOCIATED RHOMBOID-LIKE PROTEIN, MITOCHONDRIAL"/>
    <property type="match status" value="1"/>
</dbReference>
<dbReference type="Proteomes" id="UP000321548">
    <property type="component" value="Unassembled WGS sequence"/>
</dbReference>
<dbReference type="GO" id="GO:0004252">
    <property type="term" value="F:serine-type endopeptidase activity"/>
    <property type="evidence" value="ECO:0007669"/>
    <property type="project" value="InterPro"/>
</dbReference>
<evidence type="ECO:0000256" key="1">
    <source>
        <dbReference type="ARBA" id="ARBA00004141"/>
    </source>
</evidence>
<evidence type="ECO:0000256" key="6">
    <source>
        <dbReference type="ARBA" id="ARBA00023136"/>
    </source>
</evidence>
<name>A0A5C8P5J6_9BURK</name>
<protein>
    <submittedName>
        <fullName evidence="9">Rhomboid family intramembrane serine protease</fullName>
    </submittedName>
</protein>
<dbReference type="AlphaFoldDB" id="A0A5C8P5J6"/>
<keyword evidence="6 7" id="KW-0472">Membrane</keyword>
<feature type="transmembrane region" description="Helical" evidence="7">
    <location>
        <begin position="213"/>
        <end position="235"/>
    </location>
</feature>
<evidence type="ECO:0000256" key="3">
    <source>
        <dbReference type="ARBA" id="ARBA00022692"/>
    </source>
</evidence>
<evidence type="ECO:0000256" key="5">
    <source>
        <dbReference type="ARBA" id="ARBA00022989"/>
    </source>
</evidence>
<dbReference type="InterPro" id="IPR035952">
    <property type="entry name" value="Rhomboid-like_sf"/>
</dbReference>
<dbReference type="SUPFAM" id="SSF144091">
    <property type="entry name" value="Rhomboid-like"/>
    <property type="match status" value="1"/>
</dbReference>
<feature type="domain" description="Peptidase S54 rhomboid" evidence="8">
    <location>
        <begin position="61"/>
        <end position="201"/>
    </location>
</feature>
<reference evidence="9 10" key="1">
    <citation type="submission" date="2019-06" db="EMBL/GenBank/DDBJ databases">
        <title>Quisquiliibacterium sp. nov., isolated from a maize field.</title>
        <authorList>
            <person name="Lin S.-Y."/>
            <person name="Tsai C.-F."/>
            <person name="Young C.-C."/>
        </authorList>
    </citation>
    <scope>NUCLEOTIDE SEQUENCE [LARGE SCALE GENOMIC DNA]</scope>
    <source>
        <strain evidence="9 10">CC-CFT501</strain>
    </source>
</reference>